<dbReference type="Pfam" id="PF07727">
    <property type="entry name" value="RVT_2"/>
    <property type="match status" value="2"/>
</dbReference>
<proteinExistence type="predicted"/>
<sequence length="451" mass="50764">MQTRSKSGVFKPKVFSSVLTDKEPSSISEAFQSPLWTATARAEYDALISNRTWDLMPLPAGRQVVGCKWIFKVKRNSNGSVARYNGTLVVKSYLQEVGVDFQETFSLVVKPTTIRLEDIYMVQPSGFEQLGRGGQQLVCKLRKALYSLKQAPRAWFYKLKEFLLEAKFQASKTDSSLFIQKSGSQLIYVLVYVDDIVVTGTSFPAIDKFVTELHDRFSLKDLGRLNYFLGIEVTYSSNGVFLIQQKYIQDLLCRALMDKSNSSPTPMVSTCQLSSHEGSPIEDEHLFRSIVGALQYVVIIRLNIAFAVNKVCQFMHKPLDSHFKAVKRILRYLQGTLSHGLQFTRSSKFLLEGYSDASWGSDSDDRRSTSGFCVFFGAEMIWIQSLLSELSAPVKVKALVWCDSSAAVAVANNPVMHSKFKHVELDLFFVKFKSQLRVVSDDRVTLSVKGS</sequence>
<dbReference type="InterPro" id="IPR043502">
    <property type="entry name" value="DNA/RNA_pol_sf"/>
</dbReference>
<accession>A0A8J5YL90</accession>
<organism evidence="2 3">
    <name type="scientific">Gossypium anomalum</name>
    <dbReference type="NCBI Taxonomy" id="47600"/>
    <lineage>
        <taxon>Eukaryota</taxon>
        <taxon>Viridiplantae</taxon>
        <taxon>Streptophyta</taxon>
        <taxon>Embryophyta</taxon>
        <taxon>Tracheophyta</taxon>
        <taxon>Spermatophyta</taxon>
        <taxon>Magnoliopsida</taxon>
        <taxon>eudicotyledons</taxon>
        <taxon>Gunneridae</taxon>
        <taxon>Pentapetalae</taxon>
        <taxon>rosids</taxon>
        <taxon>malvids</taxon>
        <taxon>Malvales</taxon>
        <taxon>Malvaceae</taxon>
        <taxon>Malvoideae</taxon>
        <taxon>Gossypium</taxon>
    </lineage>
</organism>
<dbReference type="EMBL" id="JAHUZN010000008">
    <property type="protein sequence ID" value="KAG8486268.1"/>
    <property type="molecule type" value="Genomic_DNA"/>
</dbReference>
<evidence type="ECO:0000313" key="3">
    <source>
        <dbReference type="Proteomes" id="UP000701853"/>
    </source>
</evidence>
<evidence type="ECO:0000313" key="2">
    <source>
        <dbReference type="EMBL" id="KAG8486268.1"/>
    </source>
</evidence>
<dbReference type="CDD" id="cd09272">
    <property type="entry name" value="RNase_HI_RT_Ty1"/>
    <property type="match status" value="1"/>
</dbReference>
<comment type="caution">
    <text evidence="2">The sequence shown here is derived from an EMBL/GenBank/DDBJ whole genome shotgun (WGS) entry which is preliminary data.</text>
</comment>
<gene>
    <name evidence="2" type="ORF">CXB51_019636</name>
</gene>
<dbReference type="PANTHER" id="PTHR11439:SF455">
    <property type="entry name" value="RLK (RECEPTOR-LIKE PROTEIN KINASE) 8, PUTATIVE-RELATED"/>
    <property type="match status" value="1"/>
</dbReference>
<dbReference type="SUPFAM" id="SSF56672">
    <property type="entry name" value="DNA/RNA polymerases"/>
    <property type="match status" value="1"/>
</dbReference>
<dbReference type="InterPro" id="IPR013103">
    <property type="entry name" value="RVT_2"/>
</dbReference>
<evidence type="ECO:0000259" key="1">
    <source>
        <dbReference type="Pfam" id="PF07727"/>
    </source>
</evidence>
<feature type="domain" description="Reverse transcriptase Ty1/copia-type" evidence="1">
    <location>
        <begin position="117"/>
        <end position="268"/>
    </location>
</feature>
<feature type="domain" description="Reverse transcriptase Ty1/copia-type" evidence="1">
    <location>
        <begin position="50"/>
        <end position="116"/>
    </location>
</feature>
<reference evidence="2 3" key="1">
    <citation type="journal article" date="2021" name="bioRxiv">
        <title>The Gossypium anomalum genome as a resource for cotton improvement and evolutionary analysis of hybrid incompatibility.</title>
        <authorList>
            <person name="Grover C.E."/>
            <person name="Yuan D."/>
            <person name="Arick M.A."/>
            <person name="Miller E.R."/>
            <person name="Hu G."/>
            <person name="Peterson D.G."/>
            <person name="Wendel J.F."/>
            <person name="Udall J.A."/>
        </authorList>
    </citation>
    <scope>NUCLEOTIDE SEQUENCE [LARGE SCALE GENOMIC DNA]</scope>
    <source>
        <strain evidence="2">JFW-Udall</strain>
        <tissue evidence="2">Leaf</tissue>
    </source>
</reference>
<dbReference type="PANTHER" id="PTHR11439">
    <property type="entry name" value="GAG-POL-RELATED RETROTRANSPOSON"/>
    <property type="match status" value="1"/>
</dbReference>
<dbReference type="OrthoDB" id="1000646at2759"/>
<dbReference type="Proteomes" id="UP000701853">
    <property type="component" value="Chromosome 8"/>
</dbReference>
<protein>
    <recommendedName>
        <fullName evidence="1">Reverse transcriptase Ty1/copia-type domain-containing protein</fullName>
    </recommendedName>
</protein>
<dbReference type="AlphaFoldDB" id="A0A8J5YL90"/>
<keyword evidence="3" id="KW-1185">Reference proteome</keyword>
<name>A0A8J5YL90_9ROSI</name>